<dbReference type="EMBL" id="JABFDB010000006">
    <property type="protein sequence ID" value="NYZ20214.1"/>
    <property type="molecule type" value="Genomic_DNA"/>
</dbReference>
<keyword evidence="7 8" id="KW-0472">Membrane</keyword>
<evidence type="ECO:0000256" key="7">
    <source>
        <dbReference type="ARBA" id="ARBA00023136"/>
    </source>
</evidence>
<proteinExistence type="inferred from homology"/>
<keyword evidence="5 8" id="KW-0812">Transmembrane</keyword>
<dbReference type="PANTHER" id="PTHR30269:SF37">
    <property type="entry name" value="MEMBRANE TRANSPORTER PROTEIN"/>
    <property type="match status" value="1"/>
</dbReference>
<dbReference type="PANTHER" id="PTHR30269">
    <property type="entry name" value="TRANSMEMBRANE PROTEIN YFCA"/>
    <property type="match status" value="1"/>
</dbReference>
<organism evidence="9 10">
    <name type="scientific">Azospirillum oleiclasticum</name>
    <dbReference type="NCBI Taxonomy" id="2735135"/>
    <lineage>
        <taxon>Bacteria</taxon>
        <taxon>Pseudomonadati</taxon>
        <taxon>Pseudomonadota</taxon>
        <taxon>Alphaproteobacteria</taxon>
        <taxon>Rhodospirillales</taxon>
        <taxon>Azospirillaceae</taxon>
        <taxon>Azospirillum</taxon>
    </lineage>
</organism>
<evidence type="ECO:0000313" key="10">
    <source>
        <dbReference type="Proteomes" id="UP000584642"/>
    </source>
</evidence>
<evidence type="ECO:0000313" key="9">
    <source>
        <dbReference type="EMBL" id="NYZ20214.1"/>
    </source>
</evidence>
<keyword evidence="6 8" id="KW-1133">Transmembrane helix</keyword>
<keyword evidence="3" id="KW-0813">Transport</keyword>
<evidence type="ECO:0000256" key="1">
    <source>
        <dbReference type="ARBA" id="ARBA00004651"/>
    </source>
</evidence>
<reference evidence="9 10" key="1">
    <citation type="submission" date="2020-05" db="EMBL/GenBank/DDBJ databases">
        <title>Azospirillum oleiclasticum sp. nov, a nitrogen-fixing and heavy crude oil-emulsifying bacterium isolated from the crude oil of Yumen Oilfield.</title>
        <authorList>
            <person name="Wu D."/>
            <person name="Cai M."/>
            <person name="Zhang X."/>
        </authorList>
    </citation>
    <scope>NUCLEOTIDE SEQUENCE [LARGE SCALE GENOMIC DNA]</scope>
    <source>
        <strain evidence="9 10">ROY-1-1-2</strain>
    </source>
</reference>
<gene>
    <name evidence="9" type="ORF">HND93_10865</name>
</gene>
<feature type="transmembrane region" description="Helical" evidence="8">
    <location>
        <begin position="224"/>
        <end position="245"/>
    </location>
</feature>
<evidence type="ECO:0000256" key="3">
    <source>
        <dbReference type="ARBA" id="ARBA00022448"/>
    </source>
</evidence>
<accession>A0ABX2T7N4</accession>
<dbReference type="RefSeq" id="WP_180281980.1">
    <property type="nucleotide sequence ID" value="NZ_JABFDB010000006.1"/>
</dbReference>
<comment type="subcellular location">
    <subcellularLocation>
        <location evidence="1 8">Cell membrane</location>
        <topology evidence="1 8">Multi-pass membrane protein</topology>
    </subcellularLocation>
</comment>
<feature type="transmembrane region" description="Helical" evidence="8">
    <location>
        <begin position="44"/>
        <end position="64"/>
    </location>
</feature>
<dbReference type="InterPro" id="IPR052017">
    <property type="entry name" value="TSUP"/>
</dbReference>
<protein>
    <recommendedName>
        <fullName evidence="8">Probable membrane transporter protein</fullName>
    </recommendedName>
</protein>
<comment type="caution">
    <text evidence="9">The sequence shown here is derived from an EMBL/GenBank/DDBJ whole genome shotgun (WGS) entry which is preliminary data.</text>
</comment>
<dbReference type="Pfam" id="PF01925">
    <property type="entry name" value="TauE"/>
    <property type="match status" value="1"/>
</dbReference>
<evidence type="ECO:0000256" key="4">
    <source>
        <dbReference type="ARBA" id="ARBA00022475"/>
    </source>
</evidence>
<feature type="transmembrane region" description="Helical" evidence="8">
    <location>
        <begin position="7"/>
        <end position="38"/>
    </location>
</feature>
<feature type="transmembrane region" description="Helical" evidence="8">
    <location>
        <begin position="129"/>
        <end position="149"/>
    </location>
</feature>
<keyword evidence="10" id="KW-1185">Reference proteome</keyword>
<comment type="similarity">
    <text evidence="2 8">Belongs to the 4-toluene sulfonate uptake permease (TSUP) (TC 2.A.102) family.</text>
</comment>
<feature type="transmembrane region" description="Helical" evidence="8">
    <location>
        <begin position="96"/>
        <end position="117"/>
    </location>
</feature>
<dbReference type="InterPro" id="IPR002781">
    <property type="entry name" value="TM_pro_TauE-like"/>
</dbReference>
<dbReference type="Proteomes" id="UP000584642">
    <property type="component" value="Unassembled WGS sequence"/>
</dbReference>
<keyword evidence="4 8" id="KW-1003">Cell membrane</keyword>
<evidence type="ECO:0000256" key="8">
    <source>
        <dbReference type="RuleBase" id="RU363041"/>
    </source>
</evidence>
<evidence type="ECO:0000256" key="6">
    <source>
        <dbReference type="ARBA" id="ARBA00022989"/>
    </source>
</evidence>
<evidence type="ECO:0000256" key="2">
    <source>
        <dbReference type="ARBA" id="ARBA00009142"/>
    </source>
</evidence>
<feature type="transmembrane region" description="Helical" evidence="8">
    <location>
        <begin position="71"/>
        <end position="90"/>
    </location>
</feature>
<name>A0ABX2T7N4_9PROT</name>
<evidence type="ECO:0000256" key="5">
    <source>
        <dbReference type="ARBA" id="ARBA00022692"/>
    </source>
</evidence>
<sequence length="247" mass="25869">MSVETIAVVLFGSAAAAFVCGLSGFAFGMVALSVWVWVLEPAMLAPLVIFGSLVAQLITIRTAWAGADLRLLAPILIGGVCGVPLGAAALTTIDPAQFRLAVGCVMVAYSTFMLLVRRPPRIDRWGGRAADLVSGFVGGVMSGFAGLSAPAPTIWGVLRGWEKDRLRCTLQVFNLAMHGSTTTAYLLNGTITTGHAGIFAMMLPVLLVAALVGARLYRMLNDVAFRRIVLCLLFVGGLAMLGSAARG</sequence>
<feature type="transmembrane region" description="Helical" evidence="8">
    <location>
        <begin position="196"/>
        <end position="217"/>
    </location>
</feature>